<dbReference type="Proteomes" id="UP000007886">
    <property type="component" value="Chromosome"/>
</dbReference>
<keyword evidence="1" id="KW-0472">Membrane</keyword>
<organism evidence="2 3">
    <name type="scientific">Bradyrhizobium cosmicum</name>
    <dbReference type="NCBI Taxonomy" id="1404864"/>
    <lineage>
        <taxon>Bacteria</taxon>
        <taxon>Pseudomonadati</taxon>
        <taxon>Pseudomonadota</taxon>
        <taxon>Alphaproteobacteria</taxon>
        <taxon>Hyphomicrobiales</taxon>
        <taxon>Nitrobacteraceae</taxon>
        <taxon>Bradyrhizobium</taxon>
    </lineage>
</organism>
<proteinExistence type="predicted"/>
<evidence type="ECO:0000256" key="1">
    <source>
        <dbReference type="SAM" id="Phobius"/>
    </source>
</evidence>
<evidence type="ECO:0000313" key="2">
    <source>
        <dbReference type="EMBL" id="BAL76865.1"/>
    </source>
</evidence>
<feature type="transmembrane region" description="Helical" evidence="1">
    <location>
        <begin position="6"/>
        <end position="27"/>
    </location>
</feature>
<sequence>MTNEAVKVLMIFALYGILEVILCIPSTQKLKTVLSKRVAQAVKAEPNRAAARQ</sequence>
<name>A0AAI8ME61_9BRAD</name>
<reference evidence="2 3" key="1">
    <citation type="journal article" date="2012" name="Microbes Environ.">
        <title>Complete genome sequence of Bradyrhizobium sp. S23321: insights into symbiosis evolution in soil oligotrophs.</title>
        <authorList>
            <person name="Okubo T."/>
            <person name="Tsukui T."/>
            <person name="Maita H."/>
            <person name="Okamoto S."/>
            <person name="Oshima K."/>
            <person name="Fujisawa T."/>
            <person name="Saito A."/>
            <person name="Futamata H."/>
            <person name="Hattori R."/>
            <person name="Shimomura Y."/>
            <person name="Haruta S."/>
            <person name="Morimoto S."/>
            <person name="Wang Y."/>
            <person name="Sakai Y."/>
            <person name="Hattori M."/>
            <person name="Aizawa S."/>
            <person name="Nagashima K.V.P."/>
            <person name="Masuda S."/>
            <person name="Hattori T."/>
            <person name="Yamashita A."/>
            <person name="Bao Z."/>
            <person name="Hayatsu M."/>
            <person name="Kajiya-Kanegae H."/>
            <person name="Yoshinaga I."/>
            <person name="Sakamoto K."/>
            <person name="Toyota K."/>
            <person name="Nakao M."/>
            <person name="Kohara M."/>
            <person name="Anda M."/>
            <person name="Niwa R."/>
            <person name="Jung-Hwan P."/>
            <person name="Sameshima-Saito R."/>
            <person name="Tokuda S."/>
            <person name="Yamamoto S."/>
            <person name="Yamamoto S."/>
            <person name="Yokoyama T."/>
            <person name="Akutsu T."/>
            <person name="Nakamura Y."/>
            <person name="Nakahira-Yanaka Y."/>
            <person name="Takada Hoshino Y."/>
            <person name="Hirakawa H."/>
            <person name="Mitsui H."/>
            <person name="Terasawa K."/>
            <person name="Itakura M."/>
            <person name="Sato S."/>
            <person name="Ikeda-Ohtsubo W."/>
            <person name="Sakakura N."/>
            <person name="Kaminuma E."/>
            <person name="Minamisawa K."/>
        </authorList>
    </citation>
    <scope>NUCLEOTIDE SEQUENCE [LARGE SCALE GENOMIC DNA]</scope>
    <source>
        <strain evidence="2 3">S23321</strain>
    </source>
</reference>
<accession>A0AAI8ME61</accession>
<keyword evidence="3" id="KW-1185">Reference proteome</keyword>
<dbReference type="EMBL" id="AP012279">
    <property type="protein sequence ID" value="BAL76865.1"/>
    <property type="molecule type" value="Genomic_DNA"/>
</dbReference>
<protein>
    <submittedName>
        <fullName evidence="2">Uncharacterized protein</fullName>
    </submittedName>
</protein>
<gene>
    <name evidence="2" type="ORF">S23_36660</name>
</gene>
<keyword evidence="1" id="KW-0812">Transmembrane</keyword>
<evidence type="ECO:0000313" key="3">
    <source>
        <dbReference type="Proteomes" id="UP000007886"/>
    </source>
</evidence>
<keyword evidence="1" id="KW-1133">Transmembrane helix</keyword>
<dbReference type="KEGG" id="brs:S23_36660"/>
<dbReference type="AlphaFoldDB" id="A0AAI8ME61"/>
<dbReference type="RefSeq" id="WP_015686155.1">
    <property type="nucleotide sequence ID" value="NC_017082.1"/>
</dbReference>